<reference evidence="2 3" key="1">
    <citation type="submission" date="2011-11" db="EMBL/GenBank/DDBJ databases">
        <title>Complete genome sequence of thermophilic Geobacillus thermoleovorans CCB_US3_UF5.</title>
        <authorList>
            <person name="Muhd Sakaff M.K.L."/>
            <person name="Abdul Rahman A.Y."/>
            <person name="Saito J.A."/>
            <person name="Hou S."/>
            <person name="Alam M."/>
        </authorList>
    </citation>
    <scope>NUCLEOTIDE SEQUENCE [LARGE SCALE GENOMIC DNA]</scope>
    <source>
        <strain evidence="2 3">CCB_US3_UF5</strain>
    </source>
</reference>
<gene>
    <name evidence="2" type="ORF">GTCCBUS3UF5_9790</name>
</gene>
<keyword evidence="1" id="KW-0472">Membrane</keyword>
<dbReference type="Proteomes" id="UP000005636">
    <property type="component" value="Chromosome"/>
</dbReference>
<keyword evidence="3" id="KW-1185">Reference proteome</keyword>
<feature type="transmembrane region" description="Helical" evidence="1">
    <location>
        <begin position="9"/>
        <end position="27"/>
    </location>
</feature>
<evidence type="ECO:0000256" key="1">
    <source>
        <dbReference type="SAM" id="Phobius"/>
    </source>
</evidence>
<dbReference type="EMBL" id="CP003125">
    <property type="protein sequence ID" value="AEV18299.1"/>
    <property type="molecule type" value="Genomic_DNA"/>
</dbReference>
<name>A0ABN2IZF0_GEOTH</name>
<organism evidence="2 3">
    <name type="scientific">Geobacillus thermoleovorans CCB_US3_UF5</name>
    <dbReference type="NCBI Taxonomy" id="1111068"/>
    <lineage>
        <taxon>Bacteria</taxon>
        <taxon>Bacillati</taxon>
        <taxon>Bacillota</taxon>
        <taxon>Bacilli</taxon>
        <taxon>Bacillales</taxon>
        <taxon>Anoxybacillaceae</taxon>
        <taxon>Geobacillus</taxon>
        <taxon>Geobacillus thermoleovorans group</taxon>
    </lineage>
</organism>
<protein>
    <submittedName>
        <fullName evidence="2">Uncharacterized protein</fullName>
    </submittedName>
</protein>
<keyword evidence="1" id="KW-0812">Transmembrane</keyword>
<evidence type="ECO:0000313" key="2">
    <source>
        <dbReference type="EMBL" id="AEV18299.1"/>
    </source>
</evidence>
<sequence>MAIAMKQRIVLSLWAAASTAAFILNLLGLMQLLPLWATMPLLFLSLLGLAATWNRRHQFRGFPSKRMRL</sequence>
<feature type="transmembrane region" description="Helical" evidence="1">
    <location>
        <begin position="33"/>
        <end position="53"/>
    </location>
</feature>
<evidence type="ECO:0000313" key="3">
    <source>
        <dbReference type="Proteomes" id="UP000005636"/>
    </source>
</evidence>
<accession>A0ABN2IZF0</accession>
<proteinExistence type="predicted"/>
<keyword evidence="1" id="KW-1133">Transmembrane helix</keyword>